<feature type="chain" id="PRO_5022030985" description="DUF3108 domain-containing protein" evidence="1">
    <location>
        <begin position="20"/>
        <end position="261"/>
    </location>
</feature>
<keyword evidence="3" id="KW-1185">Reference proteome</keyword>
<organism evidence="2 3">
    <name type="scientific">Solitalea koreensis</name>
    <dbReference type="NCBI Taxonomy" id="543615"/>
    <lineage>
        <taxon>Bacteria</taxon>
        <taxon>Pseudomonadati</taxon>
        <taxon>Bacteroidota</taxon>
        <taxon>Sphingobacteriia</taxon>
        <taxon>Sphingobacteriales</taxon>
        <taxon>Sphingobacteriaceae</taxon>
        <taxon>Solitalea</taxon>
    </lineage>
</organism>
<accession>A0A521CN50</accession>
<evidence type="ECO:0000256" key="1">
    <source>
        <dbReference type="SAM" id="SignalP"/>
    </source>
</evidence>
<feature type="signal peptide" evidence="1">
    <location>
        <begin position="1"/>
        <end position="19"/>
    </location>
</feature>
<dbReference type="OrthoDB" id="9808473at2"/>
<dbReference type="AlphaFoldDB" id="A0A521CN50"/>
<reference evidence="2 3" key="1">
    <citation type="submission" date="2017-05" db="EMBL/GenBank/DDBJ databases">
        <authorList>
            <person name="Varghese N."/>
            <person name="Submissions S."/>
        </authorList>
    </citation>
    <scope>NUCLEOTIDE SEQUENCE [LARGE SCALE GENOMIC DNA]</scope>
    <source>
        <strain evidence="2 3">DSM 21342</strain>
    </source>
</reference>
<gene>
    <name evidence="2" type="ORF">SAMN06265350_104230</name>
</gene>
<dbReference type="EMBL" id="FXSZ01000004">
    <property type="protein sequence ID" value="SMO60863.1"/>
    <property type="molecule type" value="Genomic_DNA"/>
</dbReference>
<keyword evidence="1" id="KW-0732">Signal</keyword>
<dbReference type="InterPro" id="IPR021457">
    <property type="entry name" value="DUF3108"/>
</dbReference>
<name>A0A521CN50_9SPHI</name>
<proteinExistence type="predicted"/>
<dbReference type="RefSeq" id="WP_142603237.1">
    <property type="nucleotide sequence ID" value="NZ_FXSZ01000004.1"/>
</dbReference>
<dbReference type="Pfam" id="PF11306">
    <property type="entry name" value="DUF3108"/>
    <property type="match status" value="1"/>
</dbReference>
<sequence length="261" mass="30052">MRKQFLLLNLLISSFLSHAQISPEVGNPPFQVGEELRYKIRYGLLNCAEGIMRVEESPKEFNNSKAFRLIASGQTSSAVSWIVNVQNRWDSYVNANTLLPYMFTETVREDNYRREGYISFDRKNKKANTNKGVFNINEDTFDIISMFYYARALELSGVRPGDVLTFSYFLDDTLYPMNIRYLGKEKVKTPNGKVECLKFTPSLVKGRIFKKNGKMYLWVTNDANRIPVRADVEILVGAIHLDLISYKNLKHPFGQLAMSDK</sequence>
<evidence type="ECO:0008006" key="4">
    <source>
        <dbReference type="Google" id="ProtNLM"/>
    </source>
</evidence>
<evidence type="ECO:0000313" key="2">
    <source>
        <dbReference type="EMBL" id="SMO60863.1"/>
    </source>
</evidence>
<dbReference type="Proteomes" id="UP000315971">
    <property type="component" value="Unassembled WGS sequence"/>
</dbReference>
<protein>
    <recommendedName>
        <fullName evidence="4">DUF3108 domain-containing protein</fullName>
    </recommendedName>
</protein>
<evidence type="ECO:0000313" key="3">
    <source>
        <dbReference type="Proteomes" id="UP000315971"/>
    </source>
</evidence>